<dbReference type="GO" id="GO:0002040">
    <property type="term" value="P:sprouting angiogenesis"/>
    <property type="evidence" value="ECO:0007669"/>
    <property type="project" value="TreeGrafter"/>
</dbReference>
<keyword evidence="5" id="KW-0732">Signal</keyword>
<dbReference type="SUPFAM" id="SSF57501">
    <property type="entry name" value="Cystine-knot cytokines"/>
    <property type="match status" value="1"/>
</dbReference>
<evidence type="ECO:0000313" key="7">
    <source>
        <dbReference type="Ensembl" id="ENSHBUP00000011356.1"/>
    </source>
</evidence>
<dbReference type="GO" id="GO:0001666">
    <property type="term" value="P:response to hypoxia"/>
    <property type="evidence" value="ECO:0007669"/>
    <property type="project" value="TreeGrafter"/>
</dbReference>
<protein>
    <submittedName>
        <fullName evidence="7">Vascular endothelial growth factor Ba</fullName>
    </submittedName>
</protein>
<feature type="region of interest" description="Disordered" evidence="4">
    <location>
        <begin position="144"/>
        <end position="221"/>
    </location>
</feature>
<accession>A0A3Q3C1F5</accession>
<feature type="compositionally biased region" description="Low complexity" evidence="4">
    <location>
        <begin position="195"/>
        <end position="206"/>
    </location>
</feature>
<dbReference type="STRING" id="8153.ENSHBUP00000011356"/>
<dbReference type="Ensembl" id="ENSHBUT00000032073.1">
    <property type="protein sequence ID" value="ENSHBUP00000011356.1"/>
    <property type="gene ID" value="ENSHBUG00000012985.1"/>
</dbReference>
<dbReference type="PROSITE" id="PS50278">
    <property type="entry name" value="PDGF_2"/>
    <property type="match status" value="1"/>
</dbReference>
<reference evidence="7" key="2">
    <citation type="submission" date="2025-09" db="UniProtKB">
        <authorList>
            <consortium name="Ensembl"/>
        </authorList>
    </citation>
    <scope>IDENTIFICATION</scope>
</reference>
<dbReference type="SMART" id="SM00141">
    <property type="entry name" value="PDGF"/>
    <property type="match status" value="1"/>
</dbReference>
<evidence type="ECO:0000256" key="5">
    <source>
        <dbReference type="SAM" id="SignalP"/>
    </source>
</evidence>
<dbReference type="Gene3D" id="2.10.90.10">
    <property type="entry name" value="Cystine-knot cytokines"/>
    <property type="match status" value="1"/>
</dbReference>
<evidence type="ECO:0000259" key="6">
    <source>
        <dbReference type="PROSITE" id="PS50278"/>
    </source>
</evidence>
<dbReference type="GO" id="GO:0005615">
    <property type="term" value="C:extracellular space"/>
    <property type="evidence" value="ECO:0007669"/>
    <property type="project" value="TreeGrafter"/>
</dbReference>
<dbReference type="GO" id="GO:0005172">
    <property type="term" value="F:vascular endothelial growth factor receptor binding"/>
    <property type="evidence" value="ECO:0007669"/>
    <property type="project" value="TreeGrafter"/>
</dbReference>
<reference evidence="7" key="1">
    <citation type="submission" date="2025-08" db="UniProtKB">
        <authorList>
            <consortium name="Ensembl"/>
        </authorList>
    </citation>
    <scope>IDENTIFICATION</scope>
</reference>
<dbReference type="Pfam" id="PF00341">
    <property type="entry name" value="PDGF"/>
    <property type="match status" value="1"/>
</dbReference>
<feature type="compositionally biased region" description="Basic residues" evidence="4">
    <location>
        <begin position="151"/>
        <end position="166"/>
    </location>
</feature>
<keyword evidence="8" id="KW-1185">Reference proteome</keyword>
<comment type="similarity">
    <text evidence="3">Belongs to the PDGF/VEGF growth factor family.</text>
</comment>
<dbReference type="InterPro" id="IPR023581">
    <property type="entry name" value="PD_growth_factor_CS"/>
</dbReference>
<sequence length="284" mass="32274">MGIMLQVILGMFQFLLLTRIPTSHAKLAHWRPADSPKSREGREVRRWLEVYSRSGCEPRDTLVEVWREFPDETHSLFIPSCVSVRRCGGCCADEAFECVPTLTHTVTMELMRTSFMKHELTELPFIEHSQCDCRLKEHLQPTPTSRAFLKPARKGKKKERGRKSKQKITGATRAATHAPPAPFATSFPSPPSLPPTNISPSTISFPSPSPSPSPSPTTRCRPCRRRKWALDSTTCQCRCTVTAETCSQKGRKLNPRRCKSVPFFFLFSFFFTKKPNKKSFPYHA</sequence>
<dbReference type="Gene3D" id="2.10.160.10">
    <property type="entry name" value="Vascular endothelial growth factor, heparin-binding domain"/>
    <property type="match status" value="1"/>
</dbReference>
<dbReference type="CDD" id="cd00135">
    <property type="entry name" value="PDGF"/>
    <property type="match status" value="1"/>
</dbReference>
<dbReference type="SUPFAM" id="SSF57593">
    <property type="entry name" value="Heparin-binding domain from vascular endothelial growth factor"/>
    <property type="match status" value="1"/>
</dbReference>
<dbReference type="InterPro" id="IPR050507">
    <property type="entry name" value="PDGF/VEGF_growth_factor"/>
</dbReference>
<feature type="domain" description="Platelet-derived growth factor (PDGF) family profile" evidence="6">
    <location>
        <begin position="43"/>
        <end position="138"/>
    </location>
</feature>
<dbReference type="GO" id="GO:0016020">
    <property type="term" value="C:membrane"/>
    <property type="evidence" value="ECO:0007669"/>
    <property type="project" value="InterPro"/>
</dbReference>
<evidence type="ECO:0000256" key="2">
    <source>
        <dbReference type="ARBA" id="ARBA00023157"/>
    </source>
</evidence>
<keyword evidence="1 3" id="KW-0339">Growth factor</keyword>
<dbReference type="GeneTree" id="ENSGT00940000166453"/>
<feature type="chain" id="PRO_5018716326" evidence="5">
    <location>
        <begin position="26"/>
        <end position="284"/>
    </location>
</feature>
<proteinExistence type="inferred from homology"/>
<dbReference type="InterPro" id="IPR029034">
    <property type="entry name" value="Cystine-knot_cytokine"/>
</dbReference>
<dbReference type="Proteomes" id="UP000264840">
    <property type="component" value="Unplaced"/>
</dbReference>
<dbReference type="GO" id="GO:0050930">
    <property type="term" value="P:induction of positive chemotaxis"/>
    <property type="evidence" value="ECO:0007669"/>
    <property type="project" value="TreeGrafter"/>
</dbReference>
<feature type="signal peptide" evidence="5">
    <location>
        <begin position="1"/>
        <end position="25"/>
    </location>
</feature>
<keyword evidence="2" id="KW-1015">Disulfide bond</keyword>
<dbReference type="InterPro" id="IPR036841">
    <property type="entry name" value="VEGF_C_sf"/>
</dbReference>
<evidence type="ECO:0000256" key="1">
    <source>
        <dbReference type="ARBA" id="ARBA00023030"/>
    </source>
</evidence>
<dbReference type="PANTHER" id="PTHR12025">
    <property type="entry name" value="VASCULAR ENDOTHELIAL GROWTH FACTOR"/>
    <property type="match status" value="1"/>
</dbReference>
<dbReference type="PANTHER" id="PTHR12025:SF14">
    <property type="entry name" value="SNAKE VENOM VASCULAR ENDOTHELIAL GROWTH FACTOR TOXIN VR-1'-LIKE ISOFORM X1-RELATED"/>
    <property type="match status" value="1"/>
</dbReference>
<dbReference type="AlphaFoldDB" id="A0A3Q3C1F5"/>
<name>A0A3Q3C1F5_HAPBU</name>
<evidence type="ECO:0000256" key="3">
    <source>
        <dbReference type="RuleBase" id="RU003818"/>
    </source>
</evidence>
<dbReference type="PROSITE" id="PS00249">
    <property type="entry name" value="PDGF_1"/>
    <property type="match status" value="1"/>
</dbReference>
<organism evidence="7 8">
    <name type="scientific">Haplochromis burtoni</name>
    <name type="common">Burton's mouthbrooder</name>
    <name type="synonym">Chromis burtoni</name>
    <dbReference type="NCBI Taxonomy" id="8153"/>
    <lineage>
        <taxon>Eukaryota</taxon>
        <taxon>Metazoa</taxon>
        <taxon>Chordata</taxon>
        <taxon>Craniata</taxon>
        <taxon>Vertebrata</taxon>
        <taxon>Euteleostomi</taxon>
        <taxon>Actinopterygii</taxon>
        <taxon>Neopterygii</taxon>
        <taxon>Teleostei</taxon>
        <taxon>Neoteleostei</taxon>
        <taxon>Acanthomorphata</taxon>
        <taxon>Ovalentaria</taxon>
        <taxon>Cichlomorphae</taxon>
        <taxon>Cichliformes</taxon>
        <taxon>Cichlidae</taxon>
        <taxon>African cichlids</taxon>
        <taxon>Pseudocrenilabrinae</taxon>
        <taxon>Haplochromini</taxon>
        <taxon>Haplochromis</taxon>
    </lineage>
</organism>
<dbReference type="GO" id="GO:0008083">
    <property type="term" value="F:growth factor activity"/>
    <property type="evidence" value="ECO:0007669"/>
    <property type="project" value="UniProtKB-KW"/>
</dbReference>
<dbReference type="GO" id="GO:0060754">
    <property type="term" value="P:positive regulation of mast cell chemotaxis"/>
    <property type="evidence" value="ECO:0007669"/>
    <property type="project" value="TreeGrafter"/>
</dbReference>
<dbReference type="GO" id="GO:0042056">
    <property type="term" value="F:chemoattractant activity"/>
    <property type="evidence" value="ECO:0007669"/>
    <property type="project" value="TreeGrafter"/>
</dbReference>
<evidence type="ECO:0000256" key="4">
    <source>
        <dbReference type="SAM" id="MobiDB-lite"/>
    </source>
</evidence>
<dbReference type="InterPro" id="IPR000072">
    <property type="entry name" value="PDGF/VEGF_dom"/>
</dbReference>
<evidence type="ECO:0000313" key="8">
    <source>
        <dbReference type="Proteomes" id="UP000264840"/>
    </source>
</evidence>
<dbReference type="GO" id="GO:0038084">
    <property type="term" value="P:vascular endothelial growth factor signaling pathway"/>
    <property type="evidence" value="ECO:0007669"/>
    <property type="project" value="TreeGrafter"/>
</dbReference>
<dbReference type="GO" id="GO:0008201">
    <property type="term" value="F:heparin binding"/>
    <property type="evidence" value="ECO:0007669"/>
    <property type="project" value="InterPro"/>
</dbReference>
<dbReference type="GO" id="GO:0001938">
    <property type="term" value="P:positive regulation of endothelial cell proliferation"/>
    <property type="evidence" value="ECO:0007669"/>
    <property type="project" value="TreeGrafter"/>
</dbReference>
<dbReference type="GO" id="GO:0045766">
    <property type="term" value="P:positive regulation of angiogenesis"/>
    <property type="evidence" value="ECO:0007669"/>
    <property type="project" value="TreeGrafter"/>
</dbReference>
<dbReference type="GO" id="GO:0048010">
    <property type="term" value="P:vascular endothelial growth factor receptor signaling pathway"/>
    <property type="evidence" value="ECO:0007669"/>
    <property type="project" value="TreeGrafter"/>
</dbReference>